<evidence type="ECO:0000313" key="2">
    <source>
        <dbReference type="Proteomes" id="UP000019140"/>
    </source>
</evidence>
<dbReference type="Proteomes" id="UP000019140">
    <property type="component" value="Unassembled WGS sequence"/>
</dbReference>
<proteinExistence type="predicted"/>
<sequence length="70" mass="7875">MMCSEQEQLFNAMAQRLVDLDGRVYLAQQAYAGQVPKPPHLIEIQNCVRQMIQYLQSISHTKQAGADPAT</sequence>
<protein>
    <submittedName>
        <fullName evidence="1">Uncharacterized protein</fullName>
    </submittedName>
</protein>
<accession>W4MGY1</accession>
<reference evidence="1 2" key="1">
    <citation type="journal article" date="2014" name="Nature">
        <title>An environmental bacterial taxon with a large and distinct metabolic repertoire.</title>
        <authorList>
            <person name="Wilson M.C."/>
            <person name="Mori T."/>
            <person name="Ruckert C."/>
            <person name="Uria A.R."/>
            <person name="Helf M.J."/>
            <person name="Takada K."/>
            <person name="Gernert C."/>
            <person name="Steffens U.A."/>
            <person name="Heycke N."/>
            <person name="Schmitt S."/>
            <person name="Rinke C."/>
            <person name="Helfrich E.J."/>
            <person name="Brachmann A.O."/>
            <person name="Gurgui C."/>
            <person name="Wakimoto T."/>
            <person name="Kracht M."/>
            <person name="Crusemann M."/>
            <person name="Hentschel U."/>
            <person name="Abe I."/>
            <person name="Matsunaga S."/>
            <person name="Kalinowski J."/>
            <person name="Takeyama H."/>
            <person name="Piel J."/>
        </authorList>
    </citation>
    <scope>NUCLEOTIDE SEQUENCE [LARGE SCALE GENOMIC DNA]</scope>
    <source>
        <strain evidence="2">TSY2</strain>
    </source>
</reference>
<name>W4MGY1_9BACT</name>
<dbReference type="HOGENOM" id="CLU_2750217_0_0_7"/>
<organism evidence="1 2">
    <name type="scientific">Candidatus Entotheonella gemina</name>
    <dbReference type="NCBI Taxonomy" id="1429439"/>
    <lineage>
        <taxon>Bacteria</taxon>
        <taxon>Pseudomonadati</taxon>
        <taxon>Nitrospinota/Tectimicrobiota group</taxon>
        <taxon>Candidatus Tectimicrobiota</taxon>
        <taxon>Candidatus Entotheonellia</taxon>
        <taxon>Candidatus Entotheonellales</taxon>
        <taxon>Candidatus Entotheonellaceae</taxon>
        <taxon>Candidatus Entotheonella</taxon>
    </lineage>
</organism>
<keyword evidence="2" id="KW-1185">Reference proteome</keyword>
<dbReference type="EMBL" id="AZHX01000034">
    <property type="protein sequence ID" value="ETX09196.1"/>
    <property type="molecule type" value="Genomic_DNA"/>
</dbReference>
<gene>
    <name evidence="1" type="ORF">ETSY2_00920</name>
</gene>
<evidence type="ECO:0000313" key="1">
    <source>
        <dbReference type="EMBL" id="ETX09196.1"/>
    </source>
</evidence>
<comment type="caution">
    <text evidence="1">The sequence shown here is derived from an EMBL/GenBank/DDBJ whole genome shotgun (WGS) entry which is preliminary data.</text>
</comment>
<dbReference type="AlphaFoldDB" id="W4MGY1"/>